<protein>
    <submittedName>
        <fullName evidence="1">Uncharacterized protein</fullName>
    </submittedName>
</protein>
<name>A0A1F4S5N3_UNCSA</name>
<evidence type="ECO:0000313" key="2">
    <source>
        <dbReference type="Proteomes" id="UP000177905"/>
    </source>
</evidence>
<comment type="caution">
    <text evidence="1">The sequence shown here is derived from an EMBL/GenBank/DDBJ whole genome shotgun (WGS) entry which is preliminary data.</text>
</comment>
<dbReference type="EMBL" id="MEUA01000017">
    <property type="protein sequence ID" value="OGC15741.1"/>
    <property type="molecule type" value="Genomic_DNA"/>
</dbReference>
<proteinExistence type="predicted"/>
<sequence>MLVAKLPGRSSDAMYRIGFMPKIRSRLSILSALGYRFTQPFLNELLSIVRQDAEEFVLGFKVSADTSKTQFSRYKNYAVKDRVFCLKKELNDSQIEEAPFELSPCQSTVPDLPGPEDESDRALLNARMMGGAMSEVGMRGDDEDCLTIRQGDELVFDEWGISHEGFARFLAQLKEGAKLRINGSIYLHHVKETNGKQHCPYTNSGTDMHYGRFIKYDGVSNHIITKEGSPDSIFGFSDLHEHLASAHHFYEGGQNNPALFGISTYRLDPAYAFNYFGFKHGEIPTVEIVEGFSEFPEATFSFDFKPF</sequence>
<evidence type="ECO:0000313" key="1">
    <source>
        <dbReference type="EMBL" id="OGC15741.1"/>
    </source>
</evidence>
<organism evidence="1 2">
    <name type="scientific">candidate division WOR-1 bacterium RIFOXYB2_FULL_36_35</name>
    <dbReference type="NCBI Taxonomy" id="1802578"/>
    <lineage>
        <taxon>Bacteria</taxon>
        <taxon>Bacillati</taxon>
        <taxon>Saganbacteria</taxon>
    </lineage>
</organism>
<gene>
    <name evidence="1" type="ORF">A2290_05315</name>
</gene>
<dbReference type="AlphaFoldDB" id="A0A1F4S5N3"/>
<reference evidence="1 2" key="1">
    <citation type="journal article" date="2016" name="Nat. Commun.">
        <title>Thousands of microbial genomes shed light on interconnected biogeochemical processes in an aquifer system.</title>
        <authorList>
            <person name="Anantharaman K."/>
            <person name="Brown C.T."/>
            <person name="Hug L.A."/>
            <person name="Sharon I."/>
            <person name="Castelle C.J."/>
            <person name="Probst A.J."/>
            <person name="Thomas B.C."/>
            <person name="Singh A."/>
            <person name="Wilkins M.J."/>
            <person name="Karaoz U."/>
            <person name="Brodie E.L."/>
            <person name="Williams K.H."/>
            <person name="Hubbard S.S."/>
            <person name="Banfield J.F."/>
        </authorList>
    </citation>
    <scope>NUCLEOTIDE SEQUENCE [LARGE SCALE GENOMIC DNA]</scope>
</reference>
<accession>A0A1F4S5N3</accession>
<dbReference type="Proteomes" id="UP000177905">
    <property type="component" value="Unassembled WGS sequence"/>
</dbReference>